<organism evidence="8 9">
    <name type="scientific">Svornostia abyssi</name>
    <dbReference type="NCBI Taxonomy" id="2898438"/>
    <lineage>
        <taxon>Bacteria</taxon>
        <taxon>Bacillati</taxon>
        <taxon>Actinomycetota</taxon>
        <taxon>Thermoleophilia</taxon>
        <taxon>Solirubrobacterales</taxon>
        <taxon>Baekduiaceae</taxon>
        <taxon>Svornostia</taxon>
    </lineage>
</organism>
<dbReference type="EC" id="2.3.1.47" evidence="2"/>
<feature type="domain" description="Aminotransferase class I/classII large" evidence="7">
    <location>
        <begin position="52"/>
        <end position="398"/>
    </location>
</feature>
<dbReference type="RefSeq" id="WP_353863960.1">
    <property type="nucleotide sequence ID" value="NZ_CP088295.1"/>
</dbReference>
<protein>
    <recommendedName>
        <fullName evidence="2">8-amino-7-oxononanoate synthase</fullName>
        <ecNumber evidence="2">2.3.1.47</ecNumber>
    </recommendedName>
</protein>
<dbReference type="Proteomes" id="UP001058860">
    <property type="component" value="Chromosome"/>
</dbReference>
<dbReference type="EMBL" id="CP088295">
    <property type="protein sequence ID" value="UUY03455.1"/>
    <property type="molecule type" value="Genomic_DNA"/>
</dbReference>
<evidence type="ECO:0000256" key="6">
    <source>
        <dbReference type="RuleBase" id="RU003693"/>
    </source>
</evidence>
<keyword evidence="4 6" id="KW-0663">Pyridoxal phosphate</keyword>
<reference evidence="9" key="1">
    <citation type="submission" date="2021-11" db="EMBL/GenBank/DDBJ databases">
        <title>Cultivation dependent microbiological survey of springs from the worlds oldest radium mine currently devoted to the extraction of radon-saturated water.</title>
        <authorList>
            <person name="Kapinusova G."/>
            <person name="Smrhova T."/>
            <person name="Strejcek M."/>
            <person name="Suman J."/>
            <person name="Jani K."/>
            <person name="Pajer P."/>
            <person name="Uhlik O."/>
        </authorList>
    </citation>
    <scope>NUCLEOTIDE SEQUENCE [LARGE SCALE GENOMIC DNA]</scope>
    <source>
        <strain evidence="9">J379</strain>
    </source>
</reference>
<keyword evidence="3" id="KW-0808">Transferase</keyword>
<accession>A0ABY5PG61</accession>
<dbReference type="Gene3D" id="3.40.640.10">
    <property type="entry name" value="Type I PLP-dependent aspartate aminotransferase-like (Major domain)"/>
    <property type="match status" value="1"/>
</dbReference>
<keyword evidence="8" id="KW-0032">Aminotransferase</keyword>
<evidence type="ECO:0000259" key="7">
    <source>
        <dbReference type="Pfam" id="PF00155"/>
    </source>
</evidence>
<dbReference type="PANTHER" id="PTHR13693">
    <property type="entry name" value="CLASS II AMINOTRANSFERASE/8-AMINO-7-OXONONANOATE SYNTHASE"/>
    <property type="match status" value="1"/>
</dbReference>
<dbReference type="SUPFAM" id="SSF53383">
    <property type="entry name" value="PLP-dependent transferases"/>
    <property type="match status" value="1"/>
</dbReference>
<evidence type="ECO:0000256" key="5">
    <source>
        <dbReference type="ARBA" id="ARBA00047715"/>
    </source>
</evidence>
<dbReference type="GO" id="GO:0008483">
    <property type="term" value="F:transaminase activity"/>
    <property type="evidence" value="ECO:0007669"/>
    <property type="project" value="UniProtKB-KW"/>
</dbReference>
<dbReference type="InterPro" id="IPR015421">
    <property type="entry name" value="PyrdxlP-dep_Trfase_major"/>
</dbReference>
<evidence type="ECO:0000256" key="3">
    <source>
        <dbReference type="ARBA" id="ARBA00022679"/>
    </source>
</evidence>
<evidence type="ECO:0000313" key="8">
    <source>
        <dbReference type="EMBL" id="UUY03455.1"/>
    </source>
</evidence>
<sequence length="416" mass="44113">MSQTGIDVFAKVRGHERAEILRAAQEADMLPFFRVVESPAAPVMEMEGAERVMLGSNNYLGLTGDPRVIAGAREALETYGTGLTGSRLLNGTTPLHLELEREIAAWMGTEDAIVFTTGHQANLGALGTLLGPEDTVIVDSADHASILDGCLLSKAKLRPFRHNKLDKLEKALSRAVNDPGGVLIVVDGVFSMEGDVAPLKEIADLAERYGARLMVDEAHGAGVLGARGAGASELLGVEDRVDLRMGTFSKSLASCGGFLAGSSEVIEYLRIQSRAFLFTASAVPAAVGAALAALRIVRSDEGPQLMAKVLENARHWREGLHGLGFRVIESENGIVTPVVPVLVEDDWKAGLLWKALWDAGVFVNVAIHPAVPPGGALLRTSVMATHDTATLDEALRRVGEVKAAFEAEHGALPSPL</sequence>
<dbReference type="InterPro" id="IPR015422">
    <property type="entry name" value="PyrdxlP-dep_Trfase_small"/>
</dbReference>
<gene>
    <name evidence="8" type="ORF">LRS13_22745</name>
</gene>
<dbReference type="InterPro" id="IPR004839">
    <property type="entry name" value="Aminotransferase_I/II_large"/>
</dbReference>
<dbReference type="InterPro" id="IPR001917">
    <property type="entry name" value="Aminotrans_II_pyridoxalP_BS"/>
</dbReference>
<evidence type="ECO:0000256" key="2">
    <source>
        <dbReference type="ARBA" id="ARBA00013187"/>
    </source>
</evidence>
<dbReference type="Pfam" id="PF00155">
    <property type="entry name" value="Aminotran_1_2"/>
    <property type="match status" value="1"/>
</dbReference>
<comment type="catalytic activity">
    <reaction evidence="5">
        <text>6-carboxyhexanoyl-[ACP] + L-alanine + H(+) = (8S)-8-amino-7-oxononanoate + holo-[ACP] + CO2</text>
        <dbReference type="Rhea" id="RHEA:42288"/>
        <dbReference type="Rhea" id="RHEA-COMP:9685"/>
        <dbReference type="Rhea" id="RHEA-COMP:9955"/>
        <dbReference type="ChEBI" id="CHEBI:15378"/>
        <dbReference type="ChEBI" id="CHEBI:16526"/>
        <dbReference type="ChEBI" id="CHEBI:57972"/>
        <dbReference type="ChEBI" id="CHEBI:64479"/>
        <dbReference type="ChEBI" id="CHEBI:78846"/>
        <dbReference type="ChEBI" id="CHEBI:149468"/>
        <dbReference type="EC" id="2.3.1.47"/>
    </reaction>
</comment>
<dbReference type="PANTHER" id="PTHR13693:SF3">
    <property type="entry name" value="LD36009P"/>
    <property type="match status" value="1"/>
</dbReference>
<keyword evidence="9" id="KW-1185">Reference proteome</keyword>
<dbReference type="InterPro" id="IPR050087">
    <property type="entry name" value="AON_synthase_class-II"/>
</dbReference>
<evidence type="ECO:0000256" key="1">
    <source>
        <dbReference type="ARBA" id="ARBA00001933"/>
    </source>
</evidence>
<comment type="cofactor">
    <cofactor evidence="1 6">
        <name>pyridoxal 5'-phosphate</name>
        <dbReference type="ChEBI" id="CHEBI:597326"/>
    </cofactor>
</comment>
<evidence type="ECO:0000256" key="4">
    <source>
        <dbReference type="ARBA" id="ARBA00022898"/>
    </source>
</evidence>
<comment type="similarity">
    <text evidence="6">Belongs to the class-II pyridoxal-phosphate-dependent aminotransferase family.</text>
</comment>
<proteinExistence type="inferred from homology"/>
<dbReference type="Gene3D" id="3.90.1150.10">
    <property type="entry name" value="Aspartate Aminotransferase, domain 1"/>
    <property type="match status" value="1"/>
</dbReference>
<dbReference type="PROSITE" id="PS00599">
    <property type="entry name" value="AA_TRANSFER_CLASS_2"/>
    <property type="match status" value="1"/>
</dbReference>
<name>A0ABY5PG61_9ACTN</name>
<dbReference type="InterPro" id="IPR015424">
    <property type="entry name" value="PyrdxlP-dep_Trfase"/>
</dbReference>
<evidence type="ECO:0000313" key="9">
    <source>
        <dbReference type="Proteomes" id="UP001058860"/>
    </source>
</evidence>